<evidence type="ECO:0000313" key="1">
    <source>
        <dbReference type="EMBL" id="EFW91972.1"/>
    </source>
</evidence>
<accession>E7QTP3</accession>
<dbReference type="InterPro" id="IPR036388">
    <property type="entry name" value="WH-like_DNA-bd_sf"/>
</dbReference>
<evidence type="ECO:0000313" key="2">
    <source>
        <dbReference type="EMBL" id="SHK84380.1"/>
    </source>
</evidence>
<dbReference type="InterPro" id="IPR036390">
    <property type="entry name" value="WH_DNA-bd_sf"/>
</dbReference>
<dbReference type="STRING" id="797209.GCA_000376445_02628"/>
<evidence type="ECO:0000313" key="3">
    <source>
        <dbReference type="Proteomes" id="UP000003751"/>
    </source>
</evidence>
<reference evidence="4" key="3">
    <citation type="submission" date="2016-11" db="EMBL/GenBank/DDBJ databases">
        <authorList>
            <person name="Varghese N."/>
            <person name="Submissions S."/>
        </authorList>
    </citation>
    <scope>NUCLEOTIDE SEQUENCE [LARGE SCALE GENOMIC DNA]</scope>
    <source>
        <strain evidence="4">DX253</strain>
    </source>
</reference>
<dbReference type="RefSeq" id="WP_007979643.1">
    <property type="nucleotide sequence ID" value="NZ_AEMG01000009.1"/>
</dbReference>
<dbReference type="Proteomes" id="UP000184203">
    <property type="component" value="Unassembled WGS sequence"/>
</dbReference>
<dbReference type="Proteomes" id="UP000003751">
    <property type="component" value="Unassembled WGS sequence"/>
</dbReference>
<reference evidence="2" key="2">
    <citation type="submission" date="2016-11" db="EMBL/GenBank/DDBJ databases">
        <authorList>
            <person name="Jaros S."/>
            <person name="Januszkiewicz K."/>
            <person name="Wedrychowicz H."/>
        </authorList>
    </citation>
    <scope>NUCLEOTIDE SEQUENCE [LARGE SCALE GENOMIC DNA]</scope>
    <source>
        <strain evidence="2">DX253</strain>
    </source>
</reference>
<name>E7QTP3_HALPU</name>
<protein>
    <submittedName>
        <fullName evidence="1">Phage PhiH1 repressor protein</fullName>
    </submittedName>
    <submittedName>
        <fullName evidence="2">Predicted transcriptional regulator</fullName>
    </submittedName>
</protein>
<dbReference type="EMBL" id="FRAN01000003">
    <property type="protein sequence ID" value="SHK84380.1"/>
    <property type="molecule type" value="Genomic_DNA"/>
</dbReference>
<dbReference type="EMBL" id="AEMG01000009">
    <property type="protein sequence ID" value="EFW91972.1"/>
    <property type="molecule type" value="Genomic_DNA"/>
</dbReference>
<dbReference type="OrthoDB" id="247800at2157"/>
<dbReference type="Gene3D" id="1.10.10.10">
    <property type="entry name" value="Winged helix-like DNA-binding domain superfamily/Winged helix DNA-binding domain"/>
    <property type="match status" value="1"/>
</dbReference>
<reference evidence="1 3" key="1">
    <citation type="journal article" date="2014" name="ISME J.">
        <title>Trehalose/2-sulfotrehalose biosynthesis and glycine-betaine uptake are widely spread mechanisms for osmoadaptation in the Halobacteriales.</title>
        <authorList>
            <person name="Youssef N.H."/>
            <person name="Savage-Ashlock K.N."/>
            <person name="McCully A.L."/>
            <person name="Luedtke B."/>
            <person name="Shaw E.I."/>
            <person name="Hoff W.D."/>
            <person name="Elshahed M.S."/>
        </authorList>
    </citation>
    <scope>NUCLEOTIDE SEQUENCE [LARGE SCALE GENOMIC DNA]</scope>
    <source>
        <strain evidence="1 3">DX253</strain>
    </source>
</reference>
<proteinExistence type="predicted"/>
<dbReference type="eggNOG" id="arCOG03924">
    <property type="taxonomic scope" value="Archaea"/>
</dbReference>
<keyword evidence="4" id="KW-1185">Reference proteome</keyword>
<sequence length="93" mass="10778">MRRPRVEWMTRADNVILEFLLNEGNKPINANPAVVQANIDYQISHIRSRLRELHSAGLVEYYDEDRGIYCITEKGKQYLAGELAASDLERDEK</sequence>
<gene>
    <name evidence="2" type="ORF">SAMN05444342_2371</name>
    <name evidence="1" type="ORF">ZOD2009_10855</name>
</gene>
<evidence type="ECO:0000313" key="4">
    <source>
        <dbReference type="Proteomes" id="UP000184203"/>
    </source>
</evidence>
<dbReference type="AlphaFoldDB" id="E7QTP3"/>
<dbReference type="PATRIC" id="fig|797209.4.peg.2132"/>
<organism evidence="1 3">
    <name type="scientific">Haladaptatus paucihalophilus DX253</name>
    <dbReference type="NCBI Taxonomy" id="797209"/>
    <lineage>
        <taxon>Archaea</taxon>
        <taxon>Methanobacteriati</taxon>
        <taxon>Methanobacteriota</taxon>
        <taxon>Stenosarchaea group</taxon>
        <taxon>Halobacteria</taxon>
        <taxon>Halobacteriales</taxon>
        <taxon>Haladaptataceae</taxon>
        <taxon>Haladaptatus</taxon>
    </lineage>
</organism>
<dbReference type="SUPFAM" id="SSF46785">
    <property type="entry name" value="Winged helix' DNA-binding domain"/>
    <property type="match status" value="1"/>
</dbReference>